<reference evidence="1" key="1">
    <citation type="submission" date="2015-12" db="EMBL/GenBank/DDBJ databases">
        <title>Gene expression during late stages of embryo sac development: a critical building block for successful pollen-pistil interactions.</title>
        <authorList>
            <person name="Liu Y."/>
            <person name="Joly V."/>
            <person name="Sabar M."/>
            <person name="Matton D.P."/>
        </authorList>
    </citation>
    <scope>NUCLEOTIDE SEQUENCE</scope>
</reference>
<organism evidence="1">
    <name type="scientific">Solanum chacoense</name>
    <name type="common">Chaco potato</name>
    <dbReference type="NCBI Taxonomy" id="4108"/>
    <lineage>
        <taxon>Eukaryota</taxon>
        <taxon>Viridiplantae</taxon>
        <taxon>Streptophyta</taxon>
        <taxon>Embryophyta</taxon>
        <taxon>Tracheophyta</taxon>
        <taxon>Spermatophyta</taxon>
        <taxon>Magnoliopsida</taxon>
        <taxon>eudicotyledons</taxon>
        <taxon>Gunneridae</taxon>
        <taxon>Pentapetalae</taxon>
        <taxon>asterids</taxon>
        <taxon>lamiids</taxon>
        <taxon>Solanales</taxon>
        <taxon>Solanaceae</taxon>
        <taxon>Solanoideae</taxon>
        <taxon>Solaneae</taxon>
        <taxon>Solanum</taxon>
    </lineage>
</organism>
<dbReference type="AlphaFoldDB" id="A0A0V0GTY3"/>
<dbReference type="EMBL" id="GEDG01031859">
    <property type="protein sequence ID" value="JAP11143.1"/>
    <property type="molecule type" value="Transcribed_RNA"/>
</dbReference>
<proteinExistence type="predicted"/>
<evidence type="ECO:0000313" key="1">
    <source>
        <dbReference type="EMBL" id="JAP11143.1"/>
    </source>
</evidence>
<sequence length="79" mass="9524">MLRCNKIGTENLGSIWGVSVFEMNDFKFISKFPSKEEAQRVRMDKWCWKILALNLQWWLLKTGCFSKKHLDRNWYGSDY</sequence>
<name>A0A0V0GTY3_SOLCH</name>
<protein>
    <submittedName>
        <fullName evidence="1">Putative ovule protein</fullName>
    </submittedName>
</protein>
<accession>A0A0V0GTY3</accession>